<organism evidence="2 3">
    <name type="scientific">Plutella xylostella</name>
    <name type="common">Diamondback moth</name>
    <name type="synonym">Plutella maculipennis</name>
    <dbReference type="NCBI Taxonomy" id="51655"/>
    <lineage>
        <taxon>Eukaryota</taxon>
        <taxon>Metazoa</taxon>
        <taxon>Ecdysozoa</taxon>
        <taxon>Arthropoda</taxon>
        <taxon>Hexapoda</taxon>
        <taxon>Insecta</taxon>
        <taxon>Pterygota</taxon>
        <taxon>Neoptera</taxon>
        <taxon>Endopterygota</taxon>
        <taxon>Lepidoptera</taxon>
        <taxon>Glossata</taxon>
        <taxon>Ditrysia</taxon>
        <taxon>Yponomeutoidea</taxon>
        <taxon>Plutellidae</taxon>
        <taxon>Plutella</taxon>
    </lineage>
</organism>
<feature type="signal peptide" evidence="1">
    <location>
        <begin position="1"/>
        <end position="19"/>
    </location>
</feature>
<evidence type="ECO:0000256" key="1">
    <source>
        <dbReference type="SAM" id="SignalP"/>
    </source>
</evidence>
<sequence length="142" mass="16490">MVTWRKVLLFSVFIREIICYDDSVLYLTESTLSHSFEQFMNNLDDTVYRQKKLRRRLDYLRATRRPRVTSVAVDKKELQLVKPLLADVLMMKLVEYYEGKLRVPAETTTSLLALATATEPDYSDVLSSAGDLNHRDESLIIL</sequence>
<protein>
    <submittedName>
        <fullName evidence="2">Uncharacterized protein</fullName>
    </submittedName>
</protein>
<evidence type="ECO:0000313" key="3">
    <source>
        <dbReference type="Proteomes" id="UP000823941"/>
    </source>
</evidence>
<dbReference type="Proteomes" id="UP000823941">
    <property type="component" value="Chromosome 13"/>
</dbReference>
<keyword evidence="1" id="KW-0732">Signal</keyword>
<keyword evidence="3" id="KW-1185">Reference proteome</keyword>
<dbReference type="EMBL" id="JAHIBW010000013">
    <property type="protein sequence ID" value="KAG7305759.1"/>
    <property type="molecule type" value="Genomic_DNA"/>
</dbReference>
<name>A0ABQ7QKK7_PLUXY</name>
<gene>
    <name evidence="2" type="ORF">JYU34_009885</name>
</gene>
<accession>A0ABQ7QKK7</accession>
<proteinExistence type="predicted"/>
<feature type="chain" id="PRO_5046496509" evidence="1">
    <location>
        <begin position="20"/>
        <end position="142"/>
    </location>
</feature>
<reference evidence="2 3" key="1">
    <citation type="submission" date="2021-06" db="EMBL/GenBank/DDBJ databases">
        <title>A haploid diamondback moth (Plutella xylostella L.) genome assembly resolves 31 chromosomes and identifies a diamide resistance mutation.</title>
        <authorList>
            <person name="Ward C.M."/>
            <person name="Perry K.D."/>
            <person name="Baker G."/>
            <person name="Powis K."/>
            <person name="Heckel D.G."/>
            <person name="Baxter S.W."/>
        </authorList>
    </citation>
    <scope>NUCLEOTIDE SEQUENCE [LARGE SCALE GENOMIC DNA]</scope>
    <source>
        <strain evidence="2 3">LV</strain>
        <tissue evidence="2">Single pupa</tissue>
    </source>
</reference>
<comment type="caution">
    <text evidence="2">The sequence shown here is derived from an EMBL/GenBank/DDBJ whole genome shotgun (WGS) entry which is preliminary data.</text>
</comment>
<evidence type="ECO:0000313" key="2">
    <source>
        <dbReference type="EMBL" id="KAG7305759.1"/>
    </source>
</evidence>